<reference evidence="6" key="1">
    <citation type="submission" date="2022-04" db="EMBL/GenBank/DDBJ databases">
        <title>Carnegiea gigantea Genome sequencing and assembly v2.</title>
        <authorList>
            <person name="Copetti D."/>
            <person name="Sanderson M.J."/>
            <person name="Burquez A."/>
            <person name="Wojciechowski M.F."/>
        </authorList>
    </citation>
    <scope>NUCLEOTIDE SEQUENCE</scope>
    <source>
        <strain evidence="6">SGP5-SGP5p</strain>
        <tissue evidence="6">Aerial part</tissue>
    </source>
</reference>
<dbReference type="InterPro" id="IPR036388">
    <property type="entry name" value="WH-like_DNA-bd_sf"/>
</dbReference>
<keyword evidence="1" id="KW-0677">Repeat</keyword>
<feature type="domain" description="Disease resistance R13L4/SHOC-2-like LRR" evidence="5">
    <location>
        <begin position="311"/>
        <end position="612"/>
    </location>
</feature>
<evidence type="ECO:0000256" key="2">
    <source>
        <dbReference type="ARBA" id="ARBA00022821"/>
    </source>
</evidence>
<comment type="caution">
    <text evidence="6">The sequence shown here is derived from an EMBL/GenBank/DDBJ whole genome shotgun (WGS) entry which is preliminary data.</text>
</comment>
<dbReference type="SUPFAM" id="SSF52047">
    <property type="entry name" value="RNI-like"/>
    <property type="match status" value="1"/>
</dbReference>
<name>A0A9Q1JZV6_9CARY</name>
<dbReference type="PANTHER" id="PTHR36766:SF35">
    <property type="entry name" value="DISEASE RESISTANCE PROTEIN RGA3"/>
    <property type="match status" value="1"/>
</dbReference>
<dbReference type="GO" id="GO:0043531">
    <property type="term" value="F:ADP binding"/>
    <property type="evidence" value="ECO:0007669"/>
    <property type="project" value="InterPro"/>
</dbReference>
<evidence type="ECO:0008006" key="8">
    <source>
        <dbReference type="Google" id="ProtNLM"/>
    </source>
</evidence>
<dbReference type="Gene3D" id="3.40.50.300">
    <property type="entry name" value="P-loop containing nucleotide triphosphate hydrolases"/>
    <property type="match status" value="1"/>
</dbReference>
<protein>
    <recommendedName>
        <fullName evidence="8">NB-ARC domain-containing protein</fullName>
    </recommendedName>
</protein>
<dbReference type="Gene3D" id="3.80.10.10">
    <property type="entry name" value="Ribonuclease Inhibitor"/>
    <property type="match status" value="4"/>
</dbReference>
<keyword evidence="7" id="KW-1185">Reference proteome</keyword>
<dbReference type="SUPFAM" id="SSF52540">
    <property type="entry name" value="P-loop containing nucleoside triphosphate hydrolases"/>
    <property type="match status" value="1"/>
</dbReference>
<evidence type="ECO:0000259" key="3">
    <source>
        <dbReference type="Pfam" id="PF00931"/>
    </source>
</evidence>
<dbReference type="SUPFAM" id="SSF52058">
    <property type="entry name" value="L domain-like"/>
    <property type="match status" value="1"/>
</dbReference>
<keyword evidence="2" id="KW-0611">Plant defense</keyword>
<evidence type="ECO:0000313" key="6">
    <source>
        <dbReference type="EMBL" id="KAJ8433908.1"/>
    </source>
</evidence>
<dbReference type="InterPro" id="IPR027417">
    <property type="entry name" value="P-loop_NTPase"/>
</dbReference>
<dbReference type="InterPro" id="IPR055414">
    <property type="entry name" value="LRR_R13L4/SHOC2-like"/>
</dbReference>
<dbReference type="GO" id="GO:0006952">
    <property type="term" value="P:defense response"/>
    <property type="evidence" value="ECO:0007669"/>
    <property type="project" value="UniProtKB-KW"/>
</dbReference>
<dbReference type="InterPro" id="IPR002182">
    <property type="entry name" value="NB-ARC"/>
</dbReference>
<organism evidence="6 7">
    <name type="scientific">Carnegiea gigantea</name>
    <dbReference type="NCBI Taxonomy" id="171969"/>
    <lineage>
        <taxon>Eukaryota</taxon>
        <taxon>Viridiplantae</taxon>
        <taxon>Streptophyta</taxon>
        <taxon>Embryophyta</taxon>
        <taxon>Tracheophyta</taxon>
        <taxon>Spermatophyta</taxon>
        <taxon>Magnoliopsida</taxon>
        <taxon>eudicotyledons</taxon>
        <taxon>Gunneridae</taxon>
        <taxon>Pentapetalae</taxon>
        <taxon>Caryophyllales</taxon>
        <taxon>Cactineae</taxon>
        <taxon>Cactaceae</taxon>
        <taxon>Cactoideae</taxon>
        <taxon>Echinocereeae</taxon>
        <taxon>Carnegiea</taxon>
    </lineage>
</organism>
<feature type="domain" description="NB-ARC" evidence="3">
    <location>
        <begin position="19"/>
        <end position="94"/>
    </location>
</feature>
<evidence type="ECO:0000259" key="4">
    <source>
        <dbReference type="Pfam" id="PF23559"/>
    </source>
</evidence>
<proteinExistence type="predicted"/>
<dbReference type="OrthoDB" id="5279713at2759"/>
<sequence length="881" mass="100691">MLMVLDWIRWSKSLEKNSNEYLLVLDDLWTENQGDWLKLKGYLVGLGNRGNKIVVTTRSEGTAIAVGSNNPYMLKALSHENSWNLFERTVGKEQANHNDLVKIGKNIVKKCANVPLAIKVMGSLLHGQPVNKWQTIQQSRLTEIKNDGNDIIPILKLSYYHLFPPLKSCFTYSALFPKDFWIQKELLISLWMAHGYVEPLDEGQIIEEAAEEYFQILVRRCFFQDFQKWNGEILRFKMHDLMHDMAQQVSGKDIFIVDSGTMDLDKKTRHVYDSAPYDRTTGFITATRAKIRSYAQSGGHFGGVQFFVRALLENWRSVRVLDLSQLNITDLPNAIGELLHLRWLNLDGNEALKKLPESLTKLINLQALFVRRCYKLEELPEHFSELINLRTLYVPDEGNYRLRCMPLGMEKMACLTRLNQFRLGQRKSSMKGKVRIEDLRVPKNLRGSLEISISPDYKHSKEYGGGGGYLYNTKYLKSVSIQWPRKYEKERMGNDGDDDVLEYLQPHSNLKELAIKHYPRLTSPQWAREDGLATSLPNLVKICLEVCNGFGELPWLGKLQYLKTFKLYSLKNLEYIENKTRDTNINGSSDGAASSSMAVEIFFPSLENLELIHLQKLKGWWRGERLALFPRLSRVTIEYCPNLRSIPLGPAVETLSFWRSRIVEEDEEQKVVGGTSSNDCGNSGSDDPKIKEIKTSNLRFLKSLPMVAFQGLTKMTILWDDEVQSLSEVAEVFCGCSSSLRFLEVQGCNNLRCVSRGLQHLAALESLVLFFLPKLSFDEMQGEEGEDEEDDATGNGMPWRCLAQCLRSLELRSLDKVVELPRGMHYLTALQSLKIVDLPRLKDIPQWIACLPSLHSLEIRECKHLESLPEALGSLTSLEIS</sequence>
<accession>A0A9Q1JZV6</accession>
<gene>
    <name evidence="6" type="ORF">Cgig2_001837</name>
</gene>
<dbReference type="EMBL" id="JAKOGI010000511">
    <property type="protein sequence ID" value="KAJ8433908.1"/>
    <property type="molecule type" value="Genomic_DNA"/>
</dbReference>
<dbReference type="Gene3D" id="1.10.8.430">
    <property type="entry name" value="Helical domain of apoptotic protease-activating factors"/>
    <property type="match status" value="1"/>
</dbReference>
<dbReference type="Pfam" id="PF23598">
    <property type="entry name" value="LRR_14"/>
    <property type="match status" value="1"/>
</dbReference>
<dbReference type="FunFam" id="1.10.10.10:FF:000322">
    <property type="entry name" value="Probable disease resistance protein At1g63360"/>
    <property type="match status" value="1"/>
</dbReference>
<dbReference type="InterPro" id="IPR032675">
    <property type="entry name" value="LRR_dom_sf"/>
</dbReference>
<dbReference type="InterPro" id="IPR058922">
    <property type="entry name" value="WHD_DRP"/>
</dbReference>
<evidence type="ECO:0000259" key="5">
    <source>
        <dbReference type="Pfam" id="PF23598"/>
    </source>
</evidence>
<feature type="domain" description="Disease resistance protein winged helix" evidence="4">
    <location>
        <begin position="175"/>
        <end position="246"/>
    </location>
</feature>
<dbReference type="Proteomes" id="UP001153076">
    <property type="component" value="Unassembled WGS sequence"/>
</dbReference>
<evidence type="ECO:0000256" key="1">
    <source>
        <dbReference type="ARBA" id="ARBA00022737"/>
    </source>
</evidence>
<dbReference type="AlphaFoldDB" id="A0A9Q1JZV6"/>
<dbReference type="PRINTS" id="PR00364">
    <property type="entry name" value="DISEASERSIST"/>
</dbReference>
<dbReference type="InterPro" id="IPR042197">
    <property type="entry name" value="Apaf_helical"/>
</dbReference>
<dbReference type="Pfam" id="PF00931">
    <property type="entry name" value="NB-ARC"/>
    <property type="match status" value="1"/>
</dbReference>
<evidence type="ECO:0000313" key="7">
    <source>
        <dbReference type="Proteomes" id="UP001153076"/>
    </source>
</evidence>
<dbReference type="PANTHER" id="PTHR36766">
    <property type="entry name" value="PLANT BROAD-SPECTRUM MILDEW RESISTANCE PROTEIN RPW8"/>
    <property type="match status" value="1"/>
</dbReference>
<dbReference type="Pfam" id="PF23559">
    <property type="entry name" value="WHD_DRP"/>
    <property type="match status" value="1"/>
</dbReference>
<dbReference type="Gene3D" id="1.10.10.10">
    <property type="entry name" value="Winged helix-like DNA-binding domain superfamily/Winged helix DNA-binding domain"/>
    <property type="match status" value="1"/>
</dbReference>